<dbReference type="PROSITE" id="PS50025">
    <property type="entry name" value="LAM_G_DOMAIN"/>
    <property type="match status" value="5"/>
</dbReference>
<evidence type="ECO:0000256" key="4">
    <source>
        <dbReference type="SAM" id="Coils"/>
    </source>
</evidence>
<accession>A0AAN9AHJ4</accession>
<comment type="caution">
    <text evidence="9">The sequence shown here is derived from an EMBL/GenBank/DDBJ whole genome shotgun (WGS) entry which is preliminary data.</text>
</comment>
<sequence>MEGMMTWQQIIIVLCLQFLFLCQSSGNVPTRSSRSPSWSGTTVYAPSRTSFSSRYDSYKPLEEYHARYGSGLSRTQISSTDLSPFSKETRNQHGSDSFSYKPRYESTSQSSIKEGNNSTERERVPSHIESQIGLTHYSTLEEKHRHRDSRIHPSRTYPSPQGSEERQKHKKKISGEGFGPKYLDWSEYGLGCTCNECGTRNCQHFTGECECFENVVGIDCDRCAENHWGFASCQGCQPCLCGLASTSSQCDEGTGQCVCKNGVTGQRCDQCKPGFWNYTQNGCLECTCQEGFSIGVGCDPLTGRCSCLPGVIGANCDGCPYRWVLIEGYGCQECEECVHALLDTTDELSGLIEPTIVEFKTAAHSYFLHQLLGVINSTAYELRPKVDSMDLPEAETLPIQEALDDVFKKAQSVSGKTGIVYDRASGAALDSHSVHNDALLVRDHVQNAFASARSIIGEINRLVIGLETGTGAQLEQAIHEAEDIKADMEGRNFDNQQDKVEVELEVAKELLERMESFFRPIKVQADSMGSYAEYLTEFDKKINEMRDHIFKADEQIRKARDMNQDNKLFGYEALKKKMQEASKMRVQVEQFLEEAEDDAKKASLNYGNATANYEMLIVEIERLRAAKATLNDTVATVISELEEAHLPEQRAQGHADRLREQASDLDNLLSDTRQVAENALAAANAYNNIVLAIDNAYNASISAKQSAMKAVDITAGVSDAAVQSHNKSEEKYNGAESRVIQVENELRPQLLRAEEDVRKLKDLNLYVDDTLTHIESGLQTLDEASIVSASAELKNSAIGSRERAEEAILDIANIENLLPPVAADARSLRKNVAEREKAIELAYKQVERVEQVVPEMINKASVLQERKDQIQSKGIDVGNRLEELRDTIKKTRELANKIKVGVSFLPNTTIEVQNPDDLSKAATYTKASLFVQTVEPSGLIMFMGTPVGGHKRMRRASSDDFMALEVDGGFPRLTIDLGAGAHSIDYNDVYIADGVWSKIIIERTGKVIKLTIQREGVEDRSIEKVLPGRFSVFNLDPKVSKLYLGGIPPGIEVDQAIRSTSFYGQMEDLRLNDRPIGLWNFMNNGTNNIQQRGALERDQLVDLVPPTGLRFDGNGYAAMDTRNGYRFQRQFDIQLDFKSYAEDGILFIVIGNNGQYMSVALEEGFLLFQYNLGSGVVTLKSSESYNDGEWHRIEVARQQQNGVLKVESEFIQGQSPGYSDRFSNVPDTMYFGGYPGEHELSDTTNDDFNGCIDNIVMSSVAVDLSKSKESIGVVPACPIQVASLVSFDKDSPGYVKYDSPEGSGLQLVFKFKTDEPDGMLFYASTQNQDSYLSLSLAESALILRAFPGGELTTGSFDKYNDSEWHVVIATREQNELRLDIDDFKTYKVRVPGQAVQFDGPVFFGGVPDIYSIAAAAAATDTNFYGCLGDATLNGKIVNFAQSEERPRAFLQKCPVHKSGSFEQPYIGGQKRGNISDIDLPVIAQDPPPTRYKPSPPVTPLTNAPPSVVTNRDSDDEQVTVRPVDPVAPLRDHCVLPVEPAPEEVDENSGFRFGSKRISRIEFENLPDSPRADFKFSFDLKTIALEGIIFYSADAGHRDYITFYLKDGKLVFSFNPGTGAALMRTVQNINDGQWHNVVVERRQEYGLLYINGTEMATGTSKGDSKYIDLEKPYYYGGLNPEVVELVRPNTEGTDLSFNGCLRNIRMNNQRLGGPHEAHSLSRCSENVEPGIFLGEGLRSHVILRKRFSVGRVFEMTLDIKPRRNNGVIMSVHGRRDFVMLQLKDGAVELSVDNGKGVITARYTLPSEWMICDGAWHSVQVIKNKNIAILVVDGTSTSPVSGKIGATSTDTKHPLFLGTQPRINIRRGESASEKYVGCMRNVTINKDPVDLAYATFVGNVDAGSCPTI</sequence>
<evidence type="ECO:0000313" key="9">
    <source>
        <dbReference type="EMBL" id="KAK7086939.1"/>
    </source>
</evidence>
<feature type="compositionally biased region" description="Pro residues" evidence="5">
    <location>
        <begin position="1489"/>
        <end position="1498"/>
    </location>
</feature>
<feature type="domain" description="Laminin G" evidence="7">
    <location>
        <begin position="1729"/>
        <end position="1903"/>
    </location>
</feature>
<dbReference type="CDD" id="cd00055">
    <property type="entry name" value="EGF_Lam"/>
    <property type="match status" value="3"/>
</dbReference>
<dbReference type="Gene3D" id="2.10.25.10">
    <property type="entry name" value="Laminin"/>
    <property type="match status" value="2"/>
</dbReference>
<dbReference type="GO" id="GO:0045995">
    <property type="term" value="P:regulation of embryonic development"/>
    <property type="evidence" value="ECO:0007669"/>
    <property type="project" value="InterPro"/>
</dbReference>
<dbReference type="Proteomes" id="UP001381693">
    <property type="component" value="Unassembled WGS sequence"/>
</dbReference>
<feature type="domain" description="Laminin G" evidence="7">
    <location>
        <begin position="1549"/>
        <end position="1722"/>
    </location>
</feature>
<evidence type="ECO:0000256" key="5">
    <source>
        <dbReference type="SAM" id="MobiDB-lite"/>
    </source>
</evidence>
<dbReference type="InterPro" id="IPR009254">
    <property type="entry name" value="Laminin_aI"/>
</dbReference>
<dbReference type="InterPro" id="IPR050372">
    <property type="entry name" value="Neurexin-related_CASP"/>
</dbReference>
<dbReference type="PANTHER" id="PTHR15036:SF67">
    <property type="entry name" value="LAMININ SUBUNIT ALPHA-LIKE PROTEIN"/>
    <property type="match status" value="1"/>
</dbReference>
<dbReference type="EMBL" id="JAXCGZ010000037">
    <property type="protein sequence ID" value="KAK7086939.1"/>
    <property type="molecule type" value="Genomic_DNA"/>
</dbReference>
<dbReference type="Pfam" id="PF00053">
    <property type="entry name" value="EGF_laminin"/>
    <property type="match status" value="3"/>
</dbReference>
<keyword evidence="10" id="KW-1185">Reference proteome</keyword>
<dbReference type="GO" id="GO:0007155">
    <property type="term" value="P:cell adhesion"/>
    <property type="evidence" value="ECO:0007669"/>
    <property type="project" value="UniProtKB-KW"/>
</dbReference>
<dbReference type="GO" id="GO:0016020">
    <property type="term" value="C:membrane"/>
    <property type="evidence" value="ECO:0007669"/>
    <property type="project" value="UniProtKB-SubCell"/>
</dbReference>
<feature type="compositionally biased region" description="Polar residues" evidence="5">
    <location>
        <begin position="72"/>
        <end position="83"/>
    </location>
</feature>
<organism evidence="9 10">
    <name type="scientific">Halocaridina rubra</name>
    <name type="common">Hawaiian red shrimp</name>
    <dbReference type="NCBI Taxonomy" id="373956"/>
    <lineage>
        <taxon>Eukaryota</taxon>
        <taxon>Metazoa</taxon>
        <taxon>Ecdysozoa</taxon>
        <taxon>Arthropoda</taxon>
        <taxon>Crustacea</taxon>
        <taxon>Multicrustacea</taxon>
        <taxon>Malacostraca</taxon>
        <taxon>Eumalacostraca</taxon>
        <taxon>Eucarida</taxon>
        <taxon>Decapoda</taxon>
        <taxon>Pleocyemata</taxon>
        <taxon>Caridea</taxon>
        <taxon>Atyoidea</taxon>
        <taxon>Atyidae</taxon>
        <taxon>Halocaridina</taxon>
    </lineage>
</organism>
<evidence type="ECO:0000256" key="1">
    <source>
        <dbReference type="ARBA" id="ARBA00022889"/>
    </source>
</evidence>
<dbReference type="GO" id="GO:0030334">
    <property type="term" value="P:regulation of cell migration"/>
    <property type="evidence" value="ECO:0007669"/>
    <property type="project" value="InterPro"/>
</dbReference>
<dbReference type="PANTHER" id="PTHR15036">
    <property type="entry name" value="PIKACHURIN-LIKE PROTEIN"/>
    <property type="match status" value="1"/>
</dbReference>
<evidence type="ECO:0000256" key="6">
    <source>
        <dbReference type="SAM" id="SignalP"/>
    </source>
</evidence>
<keyword evidence="3" id="KW-1015">Disulfide bond</keyword>
<dbReference type="Pfam" id="PF02210">
    <property type="entry name" value="Laminin_G_2"/>
    <property type="match status" value="2"/>
</dbReference>
<proteinExistence type="predicted"/>
<feature type="coiled-coil region" evidence="4">
    <location>
        <begin position="574"/>
        <end position="675"/>
    </location>
</feature>
<keyword evidence="1" id="KW-0130">Cell adhesion</keyword>
<feature type="region of interest" description="Disordered" evidence="5">
    <location>
        <begin position="1489"/>
        <end position="1518"/>
    </location>
</feature>
<dbReference type="GO" id="GO:0005102">
    <property type="term" value="F:signaling receptor binding"/>
    <property type="evidence" value="ECO:0007669"/>
    <property type="project" value="InterPro"/>
</dbReference>
<dbReference type="SUPFAM" id="SSF57196">
    <property type="entry name" value="EGF/Laminin"/>
    <property type="match status" value="2"/>
</dbReference>
<dbReference type="CDD" id="cd00110">
    <property type="entry name" value="LamG"/>
    <property type="match status" value="5"/>
</dbReference>
<feature type="region of interest" description="Disordered" evidence="5">
    <location>
        <begin position="72"/>
        <end position="173"/>
    </location>
</feature>
<dbReference type="Pfam" id="PF00054">
    <property type="entry name" value="Laminin_G_1"/>
    <property type="match status" value="3"/>
</dbReference>
<feature type="domain" description="Laminin G" evidence="7">
    <location>
        <begin position="1106"/>
        <end position="1277"/>
    </location>
</feature>
<keyword evidence="4" id="KW-0175">Coiled coil</keyword>
<gene>
    <name evidence="9" type="ORF">SK128_000439</name>
</gene>
<feature type="disulfide bond" evidence="3">
    <location>
        <begin position="211"/>
        <end position="220"/>
    </location>
</feature>
<dbReference type="SMART" id="SM00180">
    <property type="entry name" value="EGF_Lam"/>
    <property type="match status" value="3"/>
</dbReference>
<feature type="domain" description="Laminin G" evidence="7">
    <location>
        <begin position="901"/>
        <end position="1094"/>
    </location>
</feature>
<keyword evidence="3" id="KW-0424">Laminin EGF-like domain</keyword>
<dbReference type="SMART" id="SM00282">
    <property type="entry name" value="LamG"/>
    <property type="match status" value="5"/>
</dbReference>
<feature type="compositionally biased region" description="Polar residues" evidence="5">
    <location>
        <begin position="105"/>
        <end position="118"/>
    </location>
</feature>
<evidence type="ECO:0000256" key="3">
    <source>
        <dbReference type="PROSITE-ProRule" id="PRU00460"/>
    </source>
</evidence>
<feature type="disulfide bond" evidence="3">
    <location>
        <begin position="259"/>
        <end position="268"/>
    </location>
</feature>
<dbReference type="GO" id="GO:0030155">
    <property type="term" value="P:regulation of cell adhesion"/>
    <property type="evidence" value="ECO:0007669"/>
    <property type="project" value="InterPro"/>
</dbReference>
<feature type="compositionally biased region" description="Polar residues" evidence="5">
    <location>
        <begin position="1499"/>
        <end position="1510"/>
    </location>
</feature>
<evidence type="ECO:0008006" key="11">
    <source>
        <dbReference type="Google" id="ProtNLM"/>
    </source>
</evidence>
<dbReference type="InterPro" id="IPR010307">
    <property type="entry name" value="Laminin_dom_II"/>
</dbReference>
<dbReference type="Pfam" id="PF06008">
    <property type="entry name" value="Laminin_I"/>
    <property type="match status" value="1"/>
</dbReference>
<dbReference type="SUPFAM" id="SSF49899">
    <property type="entry name" value="Concanavalin A-like lectins/glucanases"/>
    <property type="match status" value="5"/>
</dbReference>
<feature type="domain" description="Laminin EGF-like" evidence="8">
    <location>
        <begin position="239"/>
        <end position="285"/>
    </location>
</feature>
<dbReference type="PRINTS" id="PR00011">
    <property type="entry name" value="EGFLAMININ"/>
</dbReference>
<feature type="disulfide bond" evidence="2">
    <location>
        <begin position="1426"/>
        <end position="1453"/>
    </location>
</feature>
<dbReference type="InterPro" id="IPR013320">
    <property type="entry name" value="ConA-like_dom_sf"/>
</dbReference>
<feature type="compositionally biased region" description="Basic residues" evidence="5">
    <location>
        <begin position="144"/>
        <end position="153"/>
    </location>
</feature>
<reference evidence="9 10" key="1">
    <citation type="submission" date="2023-11" db="EMBL/GenBank/DDBJ databases">
        <title>Halocaridina rubra genome assembly.</title>
        <authorList>
            <person name="Smith C."/>
        </authorList>
    </citation>
    <scope>NUCLEOTIDE SEQUENCE [LARGE SCALE GENOMIC DNA]</scope>
    <source>
        <strain evidence="9">EP-1</strain>
        <tissue evidence="9">Whole</tissue>
    </source>
</reference>
<dbReference type="InterPro" id="IPR001791">
    <property type="entry name" value="Laminin_G"/>
</dbReference>
<dbReference type="PROSITE" id="PS50027">
    <property type="entry name" value="EGF_LAM_2"/>
    <property type="match status" value="2"/>
</dbReference>
<evidence type="ECO:0000259" key="8">
    <source>
        <dbReference type="PROSITE" id="PS50027"/>
    </source>
</evidence>
<feature type="domain" description="Laminin G" evidence="7">
    <location>
        <begin position="1284"/>
        <end position="1453"/>
    </location>
</feature>
<evidence type="ECO:0000256" key="2">
    <source>
        <dbReference type="PROSITE-ProRule" id="PRU00122"/>
    </source>
</evidence>
<name>A0AAN9AHJ4_HALRR</name>
<dbReference type="GO" id="GO:0005576">
    <property type="term" value="C:extracellular region"/>
    <property type="evidence" value="ECO:0007669"/>
    <property type="project" value="UniProtKB-ARBA"/>
</dbReference>
<protein>
    <recommendedName>
        <fullName evidence="11">Laminin subunit alpha-2</fullName>
    </recommendedName>
</protein>
<keyword evidence="6" id="KW-0732">Signal</keyword>
<dbReference type="Gene3D" id="2.60.120.200">
    <property type="match status" value="5"/>
</dbReference>
<feature type="signal peptide" evidence="6">
    <location>
        <begin position="1"/>
        <end position="26"/>
    </location>
</feature>
<dbReference type="FunFam" id="2.10.25.10:FF:000074">
    <property type="entry name" value="Laminin subunit alpha"/>
    <property type="match status" value="1"/>
</dbReference>
<comment type="caution">
    <text evidence="3">Lacks conserved residue(s) required for the propagation of feature annotation.</text>
</comment>
<dbReference type="PROSITE" id="PS01248">
    <property type="entry name" value="EGF_LAM_1"/>
    <property type="match status" value="1"/>
</dbReference>
<feature type="compositionally biased region" description="Polar residues" evidence="5">
    <location>
        <begin position="128"/>
        <end position="138"/>
    </location>
</feature>
<evidence type="ECO:0000313" key="10">
    <source>
        <dbReference type="Proteomes" id="UP001381693"/>
    </source>
</evidence>
<dbReference type="InterPro" id="IPR002049">
    <property type="entry name" value="LE_dom"/>
</dbReference>
<feature type="chain" id="PRO_5042864339" description="Laminin subunit alpha-2" evidence="6">
    <location>
        <begin position="27"/>
        <end position="1906"/>
    </location>
</feature>
<dbReference type="Pfam" id="PF06009">
    <property type="entry name" value="Laminin_II"/>
    <property type="match status" value="1"/>
</dbReference>
<feature type="disulfide bond" evidence="2">
    <location>
        <begin position="1876"/>
        <end position="1903"/>
    </location>
</feature>
<feature type="domain" description="Laminin EGF-like" evidence="8">
    <location>
        <begin position="192"/>
        <end position="238"/>
    </location>
</feature>
<evidence type="ECO:0000259" key="7">
    <source>
        <dbReference type="PROSITE" id="PS50025"/>
    </source>
</evidence>